<dbReference type="InterPro" id="IPR036291">
    <property type="entry name" value="NAD(P)-bd_dom_sf"/>
</dbReference>
<evidence type="ECO:0000256" key="1">
    <source>
        <dbReference type="ARBA" id="ARBA00007637"/>
    </source>
</evidence>
<dbReference type="PANTHER" id="PTHR43000">
    <property type="entry name" value="DTDP-D-GLUCOSE 4,6-DEHYDRATASE-RELATED"/>
    <property type="match status" value="1"/>
</dbReference>
<name>A0ABR8QIE8_9CELL</name>
<reference evidence="3 4" key="1">
    <citation type="submission" date="2020-08" db="EMBL/GenBank/DDBJ databases">
        <title>A Genomic Blueprint of the Chicken Gut Microbiome.</title>
        <authorList>
            <person name="Gilroy R."/>
            <person name="Ravi A."/>
            <person name="Getino M."/>
            <person name="Pursley I."/>
            <person name="Horton D.L."/>
            <person name="Alikhan N.-F."/>
            <person name="Baker D."/>
            <person name="Gharbi K."/>
            <person name="Hall N."/>
            <person name="Watson M."/>
            <person name="Adriaenssens E.M."/>
            <person name="Foster-Nyarko E."/>
            <person name="Jarju S."/>
            <person name="Secka A."/>
            <person name="Antonio M."/>
            <person name="Oren A."/>
            <person name="Chaudhuri R."/>
            <person name="La Ragione R.M."/>
            <person name="Hildebrand F."/>
            <person name="Pallen M.J."/>
        </authorList>
    </citation>
    <scope>NUCLEOTIDE SEQUENCE [LARGE SCALE GENOMIC DNA]</scope>
    <source>
        <strain evidence="3 4">Sa3CUA2</strain>
    </source>
</reference>
<dbReference type="Proteomes" id="UP000604241">
    <property type="component" value="Unassembled WGS sequence"/>
</dbReference>
<evidence type="ECO:0000259" key="2">
    <source>
        <dbReference type="Pfam" id="PF01370"/>
    </source>
</evidence>
<gene>
    <name evidence="3" type="ORF">H9657_18215</name>
</gene>
<evidence type="ECO:0000313" key="4">
    <source>
        <dbReference type="Proteomes" id="UP000604241"/>
    </source>
</evidence>
<dbReference type="Pfam" id="PF01370">
    <property type="entry name" value="Epimerase"/>
    <property type="match status" value="1"/>
</dbReference>
<dbReference type="RefSeq" id="WP_191784856.1">
    <property type="nucleotide sequence ID" value="NZ_JACSQV010000023.1"/>
</dbReference>
<dbReference type="SUPFAM" id="SSF51735">
    <property type="entry name" value="NAD(P)-binding Rossmann-fold domains"/>
    <property type="match status" value="1"/>
</dbReference>
<sequence>MTRILVTGAGGYIGVHAVDALVARGAQVVAVHRPGTPPGPAQDGVEWVCADIFAEDLLARVGAVDACLHMAWEAGFVHNDPVHMLRLSDHFRFLDGLAAAGVGRIAVLGTMHEIGYWEGPIDEDTPANPRSLYGIAKNALREALTLRLAGSGTVLQWIRCYYIYGDDARSRSVFTKIADAAREGKKTFPFNSGTNQYDFIEVGELGNQIAAVCLQDEVAGVINCCSGRPVPLAQQVEQYIAEHGYDIKLEYGAFPDRPYDSPAVWGDDTKIRAVLAAAPR</sequence>
<dbReference type="InterPro" id="IPR001509">
    <property type="entry name" value="Epimerase_deHydtase"/>
</dbReference>
<feature type="domain" description="NAD-dependent epimerase/dehydratase" evidence="2">
    <location>
        <begin position="4"/>
        <end position="223"/>
    </location>
</feature>
<dbReference type="EMBL" id="JACSQV010000023">
    <property type="protein sequence ID" value="MBD7920211.1"/>
    <property type="molecule type" value="Genomic_DNA"/>
</dbReference>
<comment type="similarity">
    <text evidence="1">Belongs to the NAD(P)-dependent epimerase/dehydratase family.</text>
</comment>
<dbReference type="Gene3D" id="3.40.50.720">
    <property type="entry name" value="NAD(P)-binding Rossmann-like Domain"/>
    <property type="match status" value="1"/>
</dbReference>
<proteinExistence type="inferred from homology"/>
<organism evidence="3 4">
    <name type="scientific">Cellulomonas avistercoris</name>
    <dbReference type="NCBI Taxonomy" id="2762242"/>
    <lineage>
        <taxon>Bacteria</taxon>
        <taxon>Bacillati</taxon>
        <taxon>Actinomycetota</taxon>
        <taxon>Actinomycetes</taxon>
        <taxon>Micrococcales</taxon>
        <taxon>Cellulomonadaceae</taxon>
        <taxon>Cellulomonas</taxon>
    </lineage>
</organism>
<accession>A0ABR8QIE8</accession>
<protein>
    <submittedName>
        <fullName evidence="3">NAD(P)-dependent oxidoreductase</fullName>
    </submittedName>
</protein>
<evidence type="ECO:0000313" key="3">
    <source>
        <dbReference type="EMBL" id="MBD7920211.1"/>
    </source>
</evidence>
<comment type="caution">
    <text evidence="3">The sequence shown here is derived from an EMBL/GenBank/DDBJ whole genome shotgun (WGS) entry which is preliminary data.</text>
</comment>
<keyword evidence="4" id="KW-1185">Reference proteome</keyword>